<evidence type="ECO:0000256" key="1">
    <source>
        <dbReference type="ARBA" id="ARBA00023015"/>
    </source>
</evidence>
<dbReference type="GO" id="GO:0003700">
    <property type="term" value="F:DNA-binding transcription factor activity"/>
    <property type="evidence" value="ECO:0007669"/>
    <property type="project" value="InterPro"/>
</dbReference>
<keyword evidence="1" id="KW-0805">Transcription regulation</keyword>
<dbReference type="Proteomes" id="UP000636960">
    <property type="component" value="Unassembled WGS sequence"/>
</dbReference>
<dbReference type="Pfam" id="PF02311">
    <property type="entry name" value="AraC_binding"/>
    <property type="match status" value="1"/>
</dbReference>
<dbReference type="InterPro" id="IPR009057">
    <property type="entry name" value="Homeodomain-like_sf"/>
</dbReference>
<dbReference type="Gene3D" id="1.10.10.60">
    <property type="entry name" value="Homeodomain-like"/>
    <property type="match status" value="1"/>
</dbReference>
<dbReference type="PANTHER" id="PTHR46796">
    <property type="entry name" value="HTH-TYPE TRANSCRIPTIONAL ACTIVATOR RHAS-RELATED"/>
    <property type="match status" value="1"/>
</dbReference>
<proteinExistence type="predicted"/>
<dbReference type="AlphaFoldDB" id="A0A919JXY4"/>
<sequence length="264" mass="29340">MVAWRPAVPGISEVFHARIVNYEYPKHCHDTWTVLIVDDGAIRYDLDTRHHGAVGRTVSILPPGVVHNGYPSRRTGHFRKRNLYLDSGFLPLDLVGRAVDGSSFEDAALRAAIGALHDRLTAPDPLDVEERLAAIAERFRHRLLRRPPVVRDPEPTVADGLRDYLDGHLTGDVTLKNAAHLLDRSVAHLVRSFTRRYRISPHAYVIGARIDLARKLLLDGVPPARVAAETGFHDQAHLTRHFTRHVSIPPGRYAAGYPKAASGS</sequence>
<dbReference type="InterPro" id="IPR018060">
    <property type="entry name" value="HTH_AraC"/>
</dbReference>
<accession>A0A919JXY4</accession>
<feature type="domain" description="HTH araC/xylS-type" evidence="4">
    <location>
        <begin position="159"/>
        <end position="256"/>
    </location>
</feature>
<dbReference type="SMART" id="SM00342">
    <property type="entry name" value="HTH_ARAC"/>
    <property type="match status" value="1"/>
</dbReference>
<evidence type="ECO:0000256" key="3">
    <source>
        <dbReference type="ARBA" id="ARBA00023163"/>
    </source>
</evidence>
<reference evidence="5" key="1">
    <citation type="submission" date="2021-01" db="EMBL/GenBank/DDBJ databases">
        <title>Whole genome shotgun sequence of Actinoplanes rishiriensis NBRC 108556.</title>
        <authorList>
            <person name="Komaki H."/>
            <person name="Tamura T."/>
        </authorList>
    </citation>
    <scope>NUCLEOTIDE SEQUENCE</scope>
    <source>
        <strain evidence="5">NBRC 108556</strain>
    </source>
</reference>
<keyword evidence="6" id="KW-1185">Reference proteome</keyword>
<name>A0A919JXY4_9ACTN</name>
<dbReference type="InterPro" id="IPR050204">
    <property type="entry name" value="AraC_XylS_family_regulators"/>
</dbReference>
<keyword evidence="3" id="KW-0804">Transcription</keyword>
<comment type="caution">
    <text evidence="5">The sequence shown here is derived from an EMBL/GenBank/DDBJ whole genome shotgun (WGS) entry which is preliminary data.</text>
</comment>
<dbReference type="Pfam" id="PF12833">
    <property type="entry name" value="HTH_18"/>
    <property type="match status" value="1"/>
</dbReference>
<keyword evidence="2" id="KW-0238">DNA-binding</keyword>
<dbReference type="InterPro" id="IPR003313">
    <property type="entry name" value="AraC-bd"/>
</dbReference>
<dbReference type="GO" id="GO:0043565">
    <property type="term" value="F:sequence-specific DNA binding"/>
    <property type="evidence" value="ECO:0007669"/>
    <property type="project" value="InterPro"/>
</dbReference>
<evidence type="ECO:0000313" key="6">
    <source>
        <dbReference type="Proteomes" id="UP000636960"/>
    </source>
</evidence>
<dbReference type="SUPFAM" id="SSF46689">
    <property type="entry name" value="Homeodomain-like"/>
    <property type="match status" value="2"/>
</dbReference>
<gene>
    <name evidence="5" type="ORF">Ari01nite_30320</name>
</gene>
<evidence type="ECO:0000313" key="5">
    <source>
        <dbReference type="EMBL" id="GIE95567.1"/>
    </source>
</evidence>
<dbReference type="SUPFAM" id="SSF51215">
    <property type="entry name" value="Regulatory protein AraC"/>
    <property type="match status" value="1"/>
</dbReference>
<evidence type="ECO:0000256" key="2">
    <source>
        <dbReference type="ARBA" id="ARBA00023125"/>
    </source>
</evidence>
<dbReference type="PROSITE" id="PS01124">
    <property type="entry name" value="HTH_ARAC_FAMILY_2"/>
    <property type="match status" value="1"/>
</dbReference>
<dbReference type="InterPro" id="IPR037923">
    <property type="entry name" value="HTH-like"/>
</dbReference>
<dbReference type="PANTHER" id="PTHR46796:SF2">
    <property type="entry name" value="TRANSCRIPTIONAL REGULATORY PROTEIN"/>
    <property type="match status" value="1"/>
</dbReference>
<dbReference type="EMBL" id="BOMV01000034">
    <property type="protein sequence ID" value="GIE95567.1"/>
    <property type="molecule type" value="Genomic_DNA"/>
</dbReference>
<protein>
    <submittedName>
        <fullName evidence="5">AraC family transcriptional regulator</fullName>
    </submittedName>
</protein>
<organism evidence="5 6">
    <name type="scientific">Paractinoplanes rishiriensis</name>
    <dbReference type="NCBI Taxonomy" id="1050105"/>
    <lineage>
        <taxon>Bacteria</taxon>
        <taxon>Bacillati</taxon>
        <taxon>Actinomycetota</taxon>
        <taxon>Actinomycetes</taxon>
        <taxon>Micromonosporales</taxon>
        <taxon>Micromonosporaceae</taxon>
        <taxon>Paractinoplanes</taxon>
    </lineage>
</organism>
<evidence type="ECO:0000259" key="4">
    <source>
        <dbReference type="PROSITE" id="PS01124"/>
    </source>
</evidence>